<accession>A0ABR0F351</accession>
<reference evidence="3 4" key="1">
    <citation type="journal article" date="2023" name="G3 (Bethesda)">
        <title>A chromosome-level genome assembly of Zasmidium syzygii isolated from banana leaves.</title>
        <authorList>
            <person name="van Westerhoven A.C."/>
            <person name="Mehrabi R."/>
            <person name="Talebi R."/>
            <person name="Steentjes M.B.F."/>
            <person name="Corcolon B."/>
            <person name="Chong P.A."/>
            <person name="Kema G.H.J."/>
            <person name="Seidl M.F."/>
        </authorList>
    </citation>
    <scope>NUCLEOTIDE SEQUENCE [LARGE SCALE GENOMIC DNA]</scope>
    <source>
        <strain evidence="3 4">P124</strain>
    </source>
</reference>
<keyword evidence="4" id="KW-1185">Reference proteome</keyword>
<comment type="caution">
    <text evidence="3">The sequence shown here is derived from an EMBL/GenBank/DDBJ whole genome shotgun (WGS) entry which is preliminary data.</text>
</comment>
<organism evidence="3 4">
    <name type="scientific">Zasmidium cellare</name>
    <name type="common">Wine cellar mold</name>
    <name type="synonym">Racodium cellare</name>
    <dbReference type="NCBI Taxonomy" id="395010"/>
    <lineage>
        <taxon>Eukaryota</taxon>
        <taxon>Fungi</taxon>
        <taxon>Dikarya</taxon>
        <taxon>Ascomycota</taxon>
        <taxon>Pezizomycotina</taxon>
        <taxon>Dothideomycetes</taxon>
        <taxon>Dothideomycetidae</taxon>
        <taxon>Mycosphaerellales</taxon>
        <taxon>Mycosphaerellaceae</taxon>
        <taxon>Zasmidium</taxon>
    </lineage>
</organism>
<dbReference type="EMBL" id="JAXOVC010000001">
    <property type="protein sequence ID" value="KAK4507903.1"/>
    <property type="molecule type" value="Genomic_DNA"/>
</dbReference>
<dbReference type="InterPro" id="IPR056009">
    <property type="entry name" value="DUF7587"/>
</dbReference>
<evidence type="ECO:0000313" key="4">
    <source>
        <dbReference type="Proteomes" id="UP001305779"/>
    </source>
</evidence>
<feature type="region of interest" description="Disordered" evidence="1">
    <location>
        <begin position="176"/>
        <end position="208"/>
    </location>
</feature>
<proteinExistence type="predicted"/>
<feature type="compositionally biased region" description="Acidic residues" evidence="1">
    <location>
        <begin position="568"/>
        <end position="599"/>
    </location>
</feature>
<name>A0ABR0F351_ZASCE</name>
<evidence type="ECO:0000259" key="2">
    <source>
        <dbReference type="Pfam" id="PF24494"/>
    </source>
</evidence>
<feature type="region of interest" description="Disordered" evidence="1">
    <location>
        <begin position="107"/>
        <end position="139"/>
    </location>
</feature>
<dbReference type="Proteomes" id="UP001305779">
    <property type="component" value="Unassembled WGS sequence"/>
</dbReference>
<evidence type="ECO:0000256" key="1">
    <source>
        <dbReference type="SAM" id="MobiDB-lite"/>
    </source>
</evidence>
<feature type="region of interest" description="Disordered" evidence="1">
    <location>
        <begin position="557"/>
        <end position="607"/>
    </location>
</feature>
<gene>
    <name evidence="3" type="ORF">PRZ48_001638</name>
</gene>
<dbReference type="Pfam" id="PF24494">
    <property type="entry name" value="DUF7587"/>
    <property type="match status" value="1"/>
</dbReference>
<evidence type="ECO:0000313" key="3">
    <source>
        <dbReference type="EMBL" id="KAK4507903.1"/>
    </source>
</evidence>
<feature type="domain" description="DUF7587" evidence="2">
    <location>
        <begin position="292"/>
        <end position="365"/>
    </location>
</feature>
<sequence length="607" mass="68125">MPSTKASQGKGKIVWTRDLKLCLHLMHTDFDIQRAQRVQVFNIVFERYLTGCGLTEGAASNTIESQYGERRKPTTRDWPSICQPPTTTADFEAREVLTERIRDALSTLKSTGGRRPAKSTRVTPATAPERSRRASAVAGPSTFRAAVAEASYQPPATPSRASRTSAMVVISTPTSKAIAAQLPTPTKSKSKSPRKRQDPSPKVAVPRYDGSTFAVSPEVAAKVGTEVKQVPQLVAHPPLPALLFRSVVSVTLKKNSEKGFWARKYYKCNVRPSQPPKSIHLDMADVFKLLIKELNVNEESGRLSVIDTSKLDRRAVFYARPFHDEICKVYAFSNGAHRYKGTYEYLVWRDVPEEAMLYTFKAKDLLSYVSRHASLENALRLHILREPRLSSANKRAEMTRDKMSLTTDLAAGLSHLCISLGLDAHSPVEHLSHIVMDVIDGWALQVDRREREEWWALATVFERNLSKRSAKPITEKERVCIRFAFLDGVAWGSGEVNARHKTERIAKKGRQAARIGLADPAKIVTDILDATKLAVQSYSAMETRRLNNYHERRQLTIEAGPSTVMNVSDDDEGDDDEDDDDFAWDVDEEMPDVLPDDEEQIRYDDED</sequence>
<protein>
    <recommendedName>
        <fullName evidence="2">DUF7587 domain-containing protein</fullName>
    </recommendedName>
</protein>